<keyword evidence="3" id="KW-1185">Reference proteome</keyword>
<accession>A0A021VSQ1</accession>
<feature type="compositionally biased region" description="Basic and acidic residues" evidence="1">
    <location>
        <begin position="44"/>
        <end position="59"/>
    </location>
</feature>
<proteinExistence type="predicted"/>
<dbReference type="AlphaFoldDB" id="A0A021VSQ1"/>
<gene>
    <name evidence="2" type="ORF">N866_03095</name>
</gene>
<evidence type="ECO:0000256" key="1">
    <source>
        <dbReference type="SAM" id="MobiDB-lite"/>
    </source>
</evidence>
<sequence length="59" mass="6640">MMRRTSDRSEHRMSLPDIQERPTPGPGRSATPADWDTPVYDEVVAEHGEPRRVPGPEEG</sequence>
<evidence type="ECO:0000313" key="3">
    <source>
        <dbReference type="Proteomes" id="UP000019753"/>
    </source>
</evidence>
<evidence type="ECO:0000313" key="2">
    <source>
        <dbReference type="EMBL" id="EYR63075.1"/>
    </source>
</evidence>
<feature type="region of interest" description="Disordered" evidence="1">
    <location>
        <begin position="1"/>
        <end position="59"/>
    </location>
</feature>
<comment type="caution">
    <text evidence="2">The sequence shown here is derived from an EMBL/GenBank/DDBJ whole genome shotgun (WGS) entry which is preliminary data.</text>
</comment>
<feature type="compositionally biased region" description="Basic and acidic residues" evidence="1">
    <location>
        <begin position="1"/>
        <end position="20"/>
    </location>
</feature>
<name>A0A021VSQ1_9CELL</name>
<reference evidence="2 3" key="1">
    <citation type="submission" date="2014-01" db="EMBL/GenBank/DDBJ databases">
        <title>Actinotalea ferrariae CF5-4.</title>
        <authorList>
            <person name="Chen F."/>
            <person name="Li Y."/>
            <person name="Wang G."/>
        </authorList>
    </citation>
    <scope>NUCLEOTIDE SEQUENCE [LARGE SCALE GENOMIC DNA]</scope>
    <source>
        <strain evidence="2 3">CF5-4</strain>
    </source>
</reference>
<protein>
    <submittedName>
        <fullName evidence="2">Uncharacterized protein</fullName>
    </submittedName>
</protein>
<dbReference type="Proteomes" id="UP000019753">
    <property type="component" value="Unassembled WGS sequence"/>
</dbReference>
<dbReference type="EMBL" id="AXCW01000131">
    <property type="protein sequence ID" value="EYR63075.1"/>
    <property type="molecule type" value="Genomic_DNA"/>
</dbReference>
<organism evidence="2 3">
    <name type="scientific">Actinotalea ferrariae CF5-4</name>
    <dbReference type="NCBI Taxonomy" id="948458"/>
    <lineage>
        <taxon>Bacteria</taxon>
        <taxon>Bacillati</taxon>
        <taxon>Actinomycetota</taxon>
        <taxon>Actinomycetes</taxon>
        <taxon>Micrococcales</taxon>
        <taxon>Cellulomonadaceae</taxon>
        <taxon>Actinotalea</taxon>
    </lineage>
</organism>